<dbReference type="InterPro" id="IPR011009">
    <property type="entry name" value="Kinase-like_dom_sf"/>
</dbReference>
<feature type="region of interest" description="Disordered" evidence="1">
    <location>
        <begin position="1174"/>
        <end position="1224"/>
    </location>
</feature>
<dbReference type="PANTHER" id="PTHR44167:SF24">
    <property type="entry name" value="SERINE_THREONINE-PROTEIN KINASE CHK2"/>
    <property type="match status" value="1"/>
</dbReference>
<dbReference type="InterPro" id="IPR008271">
    <property type="entry name" value="Ser/Thr_kinase_AS"/>
</dbReference>
<feature type="compositionally biased region" description="Low complexity" evidence="1">
    <location>
        <begin position="77"/>
        <end position="105"/>
    </location>
</feature>
<feature type="compositionally biased region" description="Low complexity" evidence="1">
    <location>
        <begin position="125"/>
        <end position="150"/>
    </location>
</feature>
<feature type="compositionally biased region" description="Low complexity" evidence="1">
    <location>
        <begin position="1174"/>
        <end position="1184"/>
    </location>
</feature>
<feature type="compositionally biased region" description="Low complexity" evidence="1">
    <location>
        <begin position="815"/>
        <end position="839"/>
    </location>
</feature>
<proteinExistence type="predicted"/>
<evidence type="ECO:0000256" key="1">
    <source>
        <dbReference type="SAM" id="MobiDB-lite"/>
    </source>
</evidence>
<feature type="compositionally biased region" description="Polar residues" evidence="1">
    <location>
        <begin position="867"/>
        <end position="876"/>
    </location>
</feature>
<dbReference type="SUPFAM" id="SSF56112">
    <property type="entry name" value="Protein kinase-like (PK-like)"/>
    <property type="match status" value="1"/>
</dbReference>
<evidence type="ECO:0000256" key="2">
    <source>
        <dbReference type="SAM" id="SignalP"/>
    </source>
</evidence>
<keyword evidence="5" id="KW-1185">Reference proteome</keyword>
<dbReference type="GO" id="GO:0005634">
    <property type="term" value="C:nucleus"/>
    <property type="evidence" value="ECO:0007669"/>
    <property type="project" value="TreeGrafter"/>
</dbReference>
<evidence type="ECO:0000313" key="5">
    <source>
        <dbReference type="Proteomes" id="UP001176521"/>
    </source>
</evidence>
<sequence>MRTPASSAALMASAASTAAAAAVINSSSGDTGPALSRSAEDSSPASSPSPLTPPNLLSAGPNKNAPSPAPPPPFLLPEPASLATIHAMPAATSNPSATTSTTTPTRSKNDIFNAPSPILTPAPKLPSLKPSLPSSLNASPTPASVILPSLPSLPPQPIFNPADFGSPSSTALHAGRPPNLRISTGSSSSSNASSSASSFWQPAPLPPPFPSTPYEQPQAALGPDASLPVSGRARSPPASNPDIRIRLILSGQYLLGIGSHSDVYLGSYRFRSATGSSTAGSGHSSGSGRSRRWQLCAIKRLHPDRESLLLGLDEVFVLRRLGPHPNVVSLIDVRDEVDLVPERGAGGTQLLGTRFLAGRRFVSAAHAEEPAGTDKASRDSLHPYSAVSRPKPPAPADDRVVSLSAAASVTPAGLLSLKGAFRSNNNISSASNSPATSQRPASTFLAAPSQQGRPQVSGHARSTSDTYGDRSPTPPRNGARRGDLHAHDVGVRGGGMSASADGGDGLMLASSPAADTAGASHSGGNGGSTGSNTDPPRMLLLLELLPHQLSTYARLHPHRVTYAQWQRWATQLLSALAFFHARNLAHADIKKENCLLTDDLVLKVGDLGSAKWMESSSGGAGHSGGRDGGGLGTLAYSAPELARSGTGFSSRGSGFGPGRGSEAGATDGMFGVKVDIWSAGAVLYSLAIDQPPFSRARSTIDILNRKRNFFQTEEQDRTSRFDVEVGMASMSSRPSSRTSVGRGGGGGGGVGGTGSGAPSRHGSLRGRSAVASREGLHAHAMLQHARMSSENLSAGVGAGASVSAAAADPKQAQMASLGLGSPPGPSMSSSSLTGLAGGHSASNSLLFRSSLAKRERERDGSADSMDSLASSIQNMDGRSPSALAVAALLSEDGIEEGEGADNQDGDKDGNGGCHDYGMGDVQRPRSGLPAPSSLGLLNSLADGGRGDSSPLRKGTAALLSHSHARHCPSVAVDGVILEHSAGPLASGASAAGVRRTPSLSFRPGMGSSGVTRHHSVKTHSGLGHGQSSSVGGGANGGMSSSAAATAASSSNRVRATSVSGNTAAVRAVSGGPGPIVLDTNVRAAPYFGYGGSGSGGRVEDVFEYAPPTPIAETSEAEGPEREWELPLPASHRQQQHHQRTDSPHLLASPSTVAAAPRMVPSYSSLSAASTAASISSSYPRSIGSAEDDHGDEAEEEEAEEEEEEDLRPYADGSPPIVLPGGGRLPDAARDLLRAMLETDPRRRPSAVEVLAALERL</sequence>
<accession>A0AAN6G617</accession>
<feature type="region of interest" description="Disordered" evidence="1">
    <location>
        <begin position="813"/>
        <end position="839"/>
    </location>
</feature>
<dbReference type="PROSITE" id="PS50011">
    <property type="entry name" value="PROTEIN_KINASE_DOM"/>
    <property type="match status" value="1"/>
</dbReference>
<dbReference type="AlphaFoldDB" id="A0AAN6G617"/>
<feature type="compositionally biased region" description="Pro residues" evidence="1">
    <location>
        <begin position="67"/>
        <end position="76"/>
    </location>
</feature>
<evidence type="ECO:0000259" key="3">
    <source>
        <dbReference type="PROSITE" id="PS50011"/>
    </source>
</evidence>
<dbReference type="Gene3D" id="1.10.510.10">
    <property type="entry name" value="Transferase(Phosphotransferase) domain 1"/>
    <property type="match status" value="1"/>
</dbReference>
<feature type="compositionally biased region" description="Low complexity" evidence="1">
    <location>
        <begin position="19"/>
        <end position="28"/>
    </location>
</feature>
<dbReference type="PANTHER" id="PTHR44167">
    <property type="entry name" value="OVARIAN-SPECIFIC SERINE/THREONINE-PROTEIN KINASE LOK-RELATED"/>
    <property type="match status" value="1"/>
</dbReference>
<feature type="domain" description="Protein kinase" evidence="3">
    <location>
        <begin position="249"/>
        <end position="764"/>
    </location>
</feature>
<feature type="compositionally biased region" description="Low complexity" evidence="1">
    <location>
        <begin position="727"/>
        <end position="740"/>
    </location>
</feature>
<dbReference type="Proteomes" id="UP001176521">
    <property type="component" value="Unassembled WGS sequence"/>
</dbReference>
<dbReference type="EMBL" id="JAPDMQ010001007">
    <property type="protein sequence ID" value="KAK0519374.1"/>
    <property type="molecule type" value="Genomic_DNA"/>
</dbReference>
<gene>
    <name evidence="4" type="ORF">OC842_007475</name>
</gene>
<dbReference type="GO" id="GO:0004674">
    <property type="term" value="F:protein serine/threonine kinase activity"/>
    <property type="evidence" value="ECO:0007669"/>
    <property type="project" value="TreeGrafter"/>
</dbReference>
<feature type="region of interest" description="Disordered" evidence="1">
    <location>
        <begin position="896"/>
        <end position="930"/>
    </location>
</feature>
<reference evidence="4" key="1">
    <citation type="journal article" date="2023" name="PhytoFront">
        <title>Draft Genome Resources of Seven Strains of Tilletia horrida, Causal Agent of Kernel Smut of Rice.</title>
        <authorList>
            <person name="Khanal S."/>
            <person name="Antony Babu S."/>
            <person name="Zhou X.G."/>
        </authorList>
    </citation>
    <scope>NUCLEOTIDE SEQUENCE</scope>
    <source>
        <strain evidence="4">TX3</strain>
    </source>
</reference>
<name>A0AAN6G617_9BASI</name>
<organism evidence="4 5">
    <name type="scientific">Tilletia horrida</name>
    <dbReference type="NCBI Taxonomy" id="155126"/>
    <lineage>
        <taxon>Eukaryota</taxon>
        <taxon>Fungi</taxon>
        <taxon>Dikarya</taxon>
        <taxon>Basidiomycota</taxon>
        <taxon>Ustilaginomycotina</taxon>
        <taxon>Exobasidiomycetes</taxon>
        <taxon>Tilletiales</taxon>
        <taxon>Tilletiaceae</taxon>
        <taxon>Tilletia</taxon>
    </lineage>
</organism>
<feature type="compositionally biased region" description="Gly residues" evidence="1">
    <location>
        <begin position="741"/>
        <end position="755"/>
    </location>
</feature>
<feature type="signal peptide" evidence="2">
    <location>
        <begin position="1"/>
        <end position="21"/>
    </location>
</feature>
<keyword evidence="2" id="KW-0732">Signal</keyword>
<feature type="region of interest" description="Disordered" evidence="1">
    <location>
        <begin position="367"/>
        <end position="399"/>
    </location>
</feature>
<dbReference type="PROSITE" id="PS00108">
    <property type="entry name" value="PROTEIN_KINASE_ST"/>
    <property type="match status" value="1"/>
</dbReference>
<feature type="region of interest" description="Disordered" evidence="1">
    <location>
        <begin position="852"/>
        <end position="876"/>
    </location>
</feature>
<protein>
    <recommendedName>
        <fullName evidence="3">Protein kinase domain-containing protein</fullName>
    </recommendedName>
</protein>
<feature type="compositionally biased region" description="Low complexity" evidence="1">
    <location>
        <begin position="1037"/>
        <end position="1059"/>
    </location>
</feature>
<evidence type="ECO:0000313" key="4">
    <source>
        <dbReference type="EMBL" id="KAK0519374.1"/>
    </source>
</evidence>
<feature type="region of interest" description="Disordered" evidence="1">
    <location>
        <begin position="19"/>
        <end position="240"/>
    </location>
</feature>
<feature type="compositionally biased region" description="Low complexity" evidence="1">
    <location>
        <begin position="186"/>
        <end position="198"/>
    </location>
</feature>
<feature type="region of interest" description="Disordered" evidence="1">
    <location>
        <begin position="727"/>
        <end position="770"/>
    </location>
</feature>
<comment type="caution">
    <text evidence="4">The sequence shown here is derived from an EMBL/GenBank/DDBJ whole genome shotgun (WGS) entry which is preliminary data.</text>
</comment>
<feature type="region of interest" description="Disordered" evidence="1">
    <location>
        <begin position="985"/>
        <end position="1059"/>
    </location>
</feature>
<feature type="compositionally biased region" description="Basic and acidic residues" evidence="1">
    <location>
        <begin position="852"/>
        <end position="861"/>
    </location>
</feature>
<feature type="region of interest" description="Disordered" evidence="1">
    <location>
        <begin position="428"/>
        <end position="534"/>
    </location>
</feature>
<feature type="chain" id="PRO_5042942169" description="Protein kinase domain-containing protein" evidence="2">
    <location>
        <begin position="22"/>
        <end position="1256"/>
    </location>
</feature>
<dbReference type="Pfam" id="PF00069">
    <property type="entry name" value="Pkinase"/>
    <property type="match status" value="1"/>
</dbReference>
<feature type="compositionally biased region" description="Basic and acidic residues" evidence="1">
    <location>
        <begin position="480"/>
        <end position="490"/>
    </location>
</feature>
<dbReference type="SMART" id="SM00220">
    <property type="entry name" value="S_TKc"/>
    <property type="match status" value="1"/>
</dbReference>
<dbReference type="GO" id="GO:0005524">
    <property type="term" value="F:ATP binding"/>
    <property type="evidence" value="ECO:0007669"/>
    <property type="project" value="InterPro"/>
</dbReference>
<feature type="compositionally biased region" description="Low complexity" evidence="1">
    <location>
        <begin position="35"/>
        <end position="66"/>
    </location>
</feature>
<feature type="compositionally biased region" description="Polar residues" evidence="1">
    <location>
        <begin position="448"/>
        <end position="466"/>
    </location>
</feature>
<dbReference type="GO" id="GO:0044773">
    <property type="term" value="P:mitotic DNA damage checkpoint signaling"/>
    <property type="evidence" value="ECO:0007669"/>
    <property type="project" value="TreeGrafter"/>
</dbReference>
<dbReference type="InterPro" id="IPR000719">
    <property type="entry name" value="Prot_kinase_dom"/>
</dbReference>
<feature type="compositionally biased region" description="Acidic residues" evidence="1">
    <location>
        <begin position="1188"/>
        <end position="1205"/>
    </location>
</feature>